<dbReference type="InterPro" id="IPR003439">
    <property type="entry name" value="ABC_transporter-like_ATP-bd"/>
</dbReference>
<dbReference type="GO" id="GO:0005524">
    <property type="term" value="F:ATP binding"/>
    <property type="evidence" value="ECO:0007669"/>
    <property type="project" value="UniProtKB-KW"/>
</dbReference>
<dbReference type="InterPro" id="IPR050153">
    <property type="entry name" value="Metal_Ion_Import_ABC"/>
</dbReference>
<dbReference type="SMART" id="SM00382">
    <property type="entry name" value="AAA"/>
    <property type="match status" value="1"/>
</dbReference>
<dbReference type="PROSITE" id="PS50893">
    <property type="entry name" value="ABC_TRANSPORTER_2"/>
    <property type="match status" value="1"/>
</dbReference>
<evidence type="ECO:0000256" key="1">
    <source>
        <dbReference type="ARBA" id="ARBA00022448"/>
    </source>
</evidence>
<accession>A0ABY1C0Z7</accession>
<dbReference type="PANTHER" id="PTHR42734">
    <property type="entry name" value="METAL TRANSPORT SYSTEM ATP-BINDING PROTEIN TM_0124-RELATED"/>
    <property type="match status" value="1"/>
</dbReference>
<dbReference type="InterPro" id="IPR017871">
    <property type="entry name" value="ABC_transporter-like_CS"/>
</dbReference>
<keyword evidence="3 5" id="KW-0067">ATP-binding</keyword>
<dbReference type="InterPro" id="IPR027417">
    <property type="entry name" value="P-loop_NTPase"/>
</dbReference>
<dbReference type="Gene3D" id="3.40.50.300">
    <property type="entry name" value="P-loop containing nucleotide triphosphate hydrolases"/>
    <property type="match status" value="1"/>
</dbReference>
<keyword evidence="1" id="KW-0813">Transport</keyword>
<evidence type="ECO:0000313" key="5">
    <source>
        <dbReference type="EMBL" id="SET50473.1"/>
    </source>
</evidence>
<dbReference type="PROSITE" id="PS00211">
    <property type="entry name" value="ABC_TRANSPORTER_1"/>
    <property type="match status" value="1"/>
</dbReference>
<dbReference type="Proteomes" id="UP000198970">
    <property type="component" value="Chromosome I"/>
</dbReference>
<dbReference type="InterPro" id="IPR003593">
    <property type="entry name" value="AAA+_ATPase"/>
</dbReference>
<sequence>MAVIFEVKKGCFGYKAGEEILKEITFRLQDGEVLAILGPNGVGKTTLLRNMMGLLKWKSGGSYLDGTCLAEMSVKDVWQTIAYVPQAKASLFSYTVEEMVLLGRSAHIGNFSRPKKVDVEIADEAIRSVGIDYLRGKLVSRISGGELQMVLIARALTAKPRILVLDEPESNLDFRNQLIILDTIRRLADEKNISCIFNTHYPAHALKISDKALILNRSGKSIFGKVDEVVSKEHMEEAFGVKVLINEIEEEGHRFKSVTALALT</sequence>
<protein>
    <submittedName>
        <fullName evidence="5">Iron complex transport system ATP-binding protein</fullName>
    </submittedName>
</protein>
<dbReference type="CDD" id="cd03214">
    <property type="entry name" value="ABC_Iron-Siderophores_B12_Hemin"/>
    <property type="match status" value="1"/>
</dbReference>
<evidence type="ECO:0000313" key="6">
    <source>
        <dbReference type="Proteomes" id="UP000198970"/>
    </source>
</evidence>
<proteinExistence type="predicted"/>
<keyword evidence="2" id="KW-0547">Nucleotide-binding</keyword>
<reference evidence="5 6" key="1">
    <citation type="submission" date="2016-10" db="EMBL/GenBank/DDBJ databases">
        <authorList>
            <person name="Varghese N."/>
            <person name="Submissions S."/>
        </authorList>
    </citation>
    <scope>NUCLEOTIDE SEQUENCE [LARGE SCALE GENOMIC DNA]</scope>
    <source>
        <strain evidence="5 6">ATCC 19403</strain>
    </source>
</reference>
<organism evidence="5 6">
    <name type="scientific">Lacrimispora sphenoides JCM 1415</name>
    <dbReference type="NCBI Taxonomy" id="1297793"/>
    <lineage>
        <taxon>Bacteria</taxon>
        <taxon>Bacillati</taxon>
        <taxon>Bacillota</taxon>
        <taxon>Clostridia</taxon>
        <taxon>Lachnospirales</taxon>
        <taxon>Lachnospiraceae</taxon>
        <taxon>Lacrimispora</taxon>
    </lineage>
</organism>
<evidence type="ECO:0000256" key="2">
    <source>
        <dbReference type="ARBA" id="ARBA00022741"/>
    </source>
</evidence>
<evidence type="ECO:0000256" key="3">
    <source>
        <dbReference type="ARBA" id="ARBA00022840"/>
    </source>
</evidence>
<dbReference type="PANTHER" id="PTHR42734:SF19">
    <property type="entry name" value="IRON COMPOUNDS ABC TRANSPORTER, ATP-BINDING PROTEIN"/>
    <property type="match status" value="1"/>
</dbReference>
<feature type="domain" description="ABC transporter" evidence="4">
    <location>
        <begin position="2"/>
        <end position="242"/>
    </location>
</feature>
<dbReference type="Pfam" id="PF00005">
    <property type="entry name" value="ABC_tran"/>
    <property type="match status" value="1"/>
</dbReference>
<dbReference type="EMBL" id="LT630003">
    <property type="protein sequence ID" value="SET50473.1"/>
    <property type="molecule type" value="Genomic_DNA"/>
</dbReference>
<gene>
    <name evidence="5" type="ORF">SAMN02745906_0099</name>
</gene>
<keyword evidence="6" id="KW-1185">Reference proteome</keyword>
<dbReference type="SUPFAM" id="SSF52540">
    <property type="entry name" value="P-loop containing nucleoside triphosphate hydrolases"/>
    <property type="match status" value="1"/>
</dbReference>
<name>A0ABY1C0Z7_9FIRM</name>
<evidence type="ECO:0000259" key="4">
    <source>
        <dbReference type="PROSITE" id="PS50893"/>
    </source>
</evidence>